<gene>
    <name evidence="2" type="ORF">SAE01_21450</name>
</gene>
<name>A0A512BCF7_9BACT</name>
<dbReference type="AlphaFoldDB" id="A0A512BCF7"/>
<dbReference type="Gene3D" id="2.70.70.10">
    <property type="entry name" value="Glucose Permease (Domain IIA)"/>
    <property type="match status" value="1"/>
</dbReference>
<sequence>MIIKPRTIHFFSTIITILLVASSCTTSDTSGLFGKKSPHEQYADKIAKAGLSETALGRKWLTAATQSLVKPVSINLPYSETGYFAQEEPKAVGIIFQARRGEKLTISLSKKPARGFSIYVDLGRPANTANEKPEFLLAMDSTSSKMEYEVDKEGSYILRLQPELLQAGEYTLSISTGPTLAFPITPKVKSTIASFWGAGRDAGARKHEGIDIFAPQGTPLVAAVDGVVTRVQENVLGGKVIFLRPHNKDYTLYYAHLDKQIAQPGQTVSTGDTIGLVGNTGNARTTDPHLHFGIYTYHGAIDPLPFVNRVSKTPESITASLGNLNKWVRNNRRVNLSTEPGSNGQGVITLDANTPLKVEAATAGWYKVSLPRGDIGFVADNIVSPAVAPIKKVVLKNQQPLLDQPGDMAARKTILLPGEPVNILATYKNFYLVQHQKQVGWIPKNFLL</sequence>
<dbReference type="SUPFAM" id="SSF51261">
    <property type="entry name" value="Duplicated hybrid motif"/>
    <property type="match status" value="1"/>
</dbReference>
<organism evidence="2 3">
    <name type="scientific">Segetibacter aerophilus</name>
    <dbReference type="NCBI Taxonomy" id="670293"/>
    <lineage>
        <taxon>Bacteria</taxon>
        <taxon>Pseudomonadati</taxon>
        <taxon>Bacteroidota</taxon>
        <taxon>Chitinophagia</taxon>
        <taxon>Chitinophagales</taxon>
        <taxon>Chitinophagaceae</taxon>
        <taxon>Segetibacter</taxon>
    </lineage>
</organism>
<reference evidence="2 3" key="1">
    <citation type="submission" date="2019-07" db="EMBL/GenBank/DDBJ databases">
        <title>Whole genome shotgun sequence of Segetibacter aerophilus NBRC 106135.</title>
        <authorList>
            <person name="Hosoyama A."/>
            <person name="Uohara A."/>
            <person name="Ohji S."/>
            <person name="Ichikawa N."/>
        </authorList>
    </citation>
    <scope>NUCLEOTIDE SEQUENCE [LARGE SCALE GENOMIC DNA]</scope>
    <source>
        <strain evidence="2 3">NBRC 106135</strain>
    </source>
</reference>
<dbReference type="InterPro" id="IPR050570">
    <property type="entry name" value="Cell_wall_metabolism_enzyme"/>
</dbReference>
<dbReference type="InterPro" id="IPR011055">
    <property type="entry name" value="Dup_hybrid_motif"/>
</dbReference>
<feature type="domain" description="M23ase beta-sheet core" evidence="1">
    <location>
        <begin position="206"/>
        <end position="303"/>
    </location>
</feature>
<dbReference type="PANTHER" id="PTHR21666:SF268">
    <property type="entry name" value="PEPTIDASE M23 DOMAIN-CONTAINING PROTEIN"/>
    <property type="match status" value="1"/>
</dbReference>
<accession>A0A512BCF7</accession>
<dbReference type="RefSeq" id="WP_147203768.1">
    <property type="nucleotide sequence ID" value="NZ_BJYT01000007.1"/>
</dbReference>
<dbReference type="CDD" id="cd12797">
    <property type="entry name" value="M23_peptidase"/>
    <property type="match status" value="1"/>
</dbReference>
<dbReference type="PROSITE" id="PS51257">
    <property type="entry name" value="PROKAR_LIPOPROTEIN"/>
    <property type="match status" value="1"/>
</dbReference>
<dbReference type="InterPro" id="IPR016047">
    <property type="entry name" value="M23ase_b-sheet_dom"/>
</dbReference>
<dbReference type="GO" id="GO:0004222">
    <property type="term" value="F:metalloendopeptidase activity"/>
    <property type="evidence" value="ECO:0007669"/>
    <property type="project" value="TreeGrafter"/>
</dbReference>
<protein>
    <recommendedName>
        <fullName evidence="1">M23ase beta-sheet core domain-containing protein</fullName>
    </recommendedName>
</protein>
<evidence type="ECO:0000313" key="3">
    <source>
        <dbReference type="Proteomes" id="UP000321513"/>
    </source>
</evidence>
<comment type="caution">
    <text evidence="2">The sequence shown here is derived from an EMBL/GenBank/DDBJ whole genome shotgun (WGS) entry which is preliminary data.</text>
</comment>
<proteinExistence type="predicted"/>
<dbReference type="OrthoDB" id="9810477at2"/>
<evidence type="ECO:0000259" key="1">
    <source>
        <dbReference type="Pfam" id="PF01551"/>
    </source>
</evidence>
<dbReference type="Gene3D" id="2.30.30.40">
    <property type="entry name" value="SH3 Domains"/>
    <property type="match status" value="1"/>
</dbReference>
<keyword evidence="3" id="KW-1185">Reference proteome</keyword>
<evidence type="ECO:0000313" key="2">
    <source>
        <dbReference type="EMBL" id="GEO09649.1"/>
    </source>
</evidence>
<dbReference type="EMBL" id="BJYT01000007">
    <property type="protein sequence ID" value="GEO09649.1"/>
    <property type="molecule type" value="Genomic_DNA"/>
</dbReference>
<dbReference type="Pfam" id="PF01551">
    <property type="entry name" value="Peptidase_M23"/>
    <property type="match status" value="1"/>
</dbReference>
<dbReference type="Proteomes" id="UP000321513">
    <property type="component" value="Unassembled WGS sequence"/>
</dbReference>
<dbReference type="PANTHER" id="PTHR21666">
    <property type="entry name" value="PEPTIDASE-RELATED"/>
    <property type="match status" value="1"/>
</dbReference>